<evidence type="ECO:0000256" key="6">
    <source>
        <dbReference type="ARBA" id="ARBA00084094"/>
    </source>
</evidence>
<feature type="signal peptide" evidence="7">
    <location>
        <begin position="1"/>
        <end position="22"/>
    </location>
</feature>
<dbReference type="KEGG" id="gmw:113515498"/>
<dbReference type="InterPro" id="IPR001254">
    <property type="entry name" value="Trypsin_dom"/>
</dbReference>
<feature type="domain" description="Peptidase S1" evidence="8">
    <location>
        <begin position="166"/>
        <end position="434"/>
    </location>
</feature>
<evidence type="ECO:0000256" key="2">
    <source>
        <dbReference type="ARBA" id="ARBA00022656"/>
    </source>
</evidence>
<dbReference type="GO" id="GO:0006508">
    <property type="term" value="P:proteolysis"/>
    <property type="evidence" value="ECO:0007669"/>
    <property type="project" value="InterPro"/>
</dbReference>
<dbReference type="InterPro" id="IPR051333">
    <property type="entry name" value="CLIP_Serine_Protease"/>
</dbReference>
<dbReference type="SMR" id="A0A6J1WLM8"/>
<sequence length="445" mass="49870">MELPYNKAALFSFFLFIFKVNPMSINGPALTRYDPCGLGVVHFDKILDSSQNVWRGVINFHLYQLSQVEIEISFEKKVKLLYEPLLNIDISVINDWHGFILKSKGLILKSYSFVVIIDDLESNENDVPTVTQFTMNNVTVCDDAVKASQTIESLNVTKTPDKYAHICGRRSLDHTELVSVRTEAKAGDWPWHVAIFLRNPNAIGEEYYCGGNIISRTAIVTAGHCVRKAGVTVDASRIVIVAGVSNRRDIKQVGRQIVTAQKVILHPGYTDTLATADLAVIKVNKFRYTEYVQPICVWGPVYNKDMLFGKEAAIVGFGQTEDNKPSDVLRSTYTLIQNDTTCVSFAPNVYERLLNEFTFCAGYGYNSTVNPRNGDSGGGLVIPVLQPDHKVSWFLRGVLSKCGVSPGHTDCDPHYYMVYTDVGPHYGWIYHHSDLKFQSNIVFTQ</sequence>
<dbReference type="FunFam" id="2.40.10.10:FF:000068">
    <property type="entry name" value="transmembrane protease serine 2"/>
    <property type="match status" value="1"/>
</dbReference>
<dbReference type="PANTHER" id="PTHR24260:SF136">
    <property type="entry name" value="GH08193P-RELATED"/>
    <property type="match status" value="1"/>
</dbReference>
<dbReference type="RefSeq" id="XP_026755528.1">
    <property type="nucleotide sequence ID" value="XM_026899727.3"/>
</dbReference>
<dbReference type="InterPro" id="IPR018114">
    <property type="entry name" value="TRYPSIN_HIS"/>
</dbReference>
<protein>
    <submittedName>
        <fullName evidence="10">Serine protease gd-like</fullName>
    </submittedName>
</protein>
<keyword evidence="6" id="KW-1205">Fibrinolytic toxin</keyword>
<evidence type="ECO:0000313" key="9">
    <source>
        <dbReference type="Proteomes" id="UP001652740"/>
    </source>
</evidence>
<evidence type="ECO:0000256" key="4">
    <source>
        <dbReference type="ARBA" id="ARBA00023240"/>
    </source>
</evidence>
<keyword evidence="9" id="KW-1185">Reference proteome</keyword>
<keyword evidence="3" id="KW-1015">Disulfide bond</keyword>
<dbReference type="GO" id="GO:0004252">
    <property type="term" value="F:serine-type endopeptidase activity"/>
    <property type="evidence" value="ECO:0007669"/>
    <property type="project" value="InterPro"/>
</dbReference>
<comment type="function">
    <text evidence="5">Fibrinolytic activity; shows preferential cleavage of Arg-Gly bonds in all three fibrinogen chains. Contact with the caterpillars causes severe bleeding, due the anticoagulant effect of the protein.</text>
</comment>
<keyword evidence="4" id="KW-1199">Hemostasis impairing toxin</keyword>
<dbReference type="InParanoid" id="A0A6J1WLM8"/>
<dbReference type="SUPFAM" id="SSF50494">
    <property type="entry name" value="Trypsin-like serine proteases"/>
    <property type="match status" value="1"/>
</dbReference>
<dbReference type="CDD" id="cd00190">
    <property type="entry name" value="Tryp_SPc"/>
    <property type="match status" value="1"/>
</dbReference>
<dbReference type="InterPro" id="IPR043504">
    <property type="entry name" value="Peptidase_S1_PA_chymotrypsin"/>
</dbReference>
<proteinExistence type="predicted"/>
<accession>A0A6J1WLM8</accession>
<evidence type="ECO:0000259" key="8">
    <source>
        <dbReference type="PROSITE" id="PS50240"/>
    </source>
</evidence>
<dbReference type="GeneID" id="113515498"/>
<comment type="subcellular location">
    <subcellularLocation>
        <location evidence="1">Secreted</location>
        <location evidence="1">Extracellular space</location>
    </subcellularLocation>
</comment>
<dbReference type="PANTHER" id="PTHR24260">
    <property type="match status" value="1"/>
</dbReference>
<dbReference type="OrthoDB" id="7723891at2759"/>
<dbReference type="Proteomes" id="UP001652740">
    <property type="component" value="Unplaced"/>
</dbReference>
<dbReference type="Pfam" id="PF00089">
    <property type="entry name" value="Trypsin"/>
    <property type="match status" value="1"/>
</dbReference>
<evidence type="ECO:0000256" key="7">
    <source>
        <dbReference type="SAM" id="SignalP"/>
    </source>
</evidence>
<keyword evidence="2" id="KW-0800">Toxin</keyword>
<evidence type="ECO:0000256" key="1">
    <source>
        <dbReference type="ARBA" id="ARBA00004239"/>
    </source>
</evidence>
<reference evidence="10" key="1">
    <citation type="submission" date="2025-08" db="UniProtKB">
        <authorList>
            <consortium name="RefSeq"/>
        </authorList>
    </citation>
    <scope>IDENTIFICATION</scope>
    <source>
        <tissue evidence="10">Whole larvae</tissue>
    </source>
</reference>
<gene>
    <name evidence="10" type="primary">LOC113515498</name>
</gene>
<feature type="chain" id="PRO_5026694036" evidence="7">
    <location>
        <begin position="23"/>
        <end position="445"/>
    </location>
</feature>
<evidence type="ECO:0000256" key="3">
    <source>
        <dbReference type="ARBA" id="ARBA00023157"/>
    </source>
</evidence>
<dbReference type="PROSITE" id="PS00134">
    <property type="entry name" value="TRYPSIN_HIS"/>
    <property type="match status" value="1"/>
</dbReference>
<evidence type="ECO:0000313" key="10">
    <source>
        <dbReference type="RefSeq" id="XP_026755528.1"/>
    </source>
</evidence>
<dbReference type="InterPro" id="IPR009003">
    <property type="entry name" value="Peptidase_S1_PA"/>
</dbReference>
<keyword evidence="7" id="KW-0732">Signal</keyword>
<dbReference type="AlphaFoldDB" id="A0A6J1WLM8"/>
<dbReference type="PROSITE" id="PS50240">
    <property type="entry name" value="TRYPSIN_DOM"/>
    <property type="match status" value="1"/>
</dbReference>
<dbReference type="Gene3D" id="2.40.10.10">
    <property type="entry name" value="Trypsin-like serine proteases"/>
    <property type="match status" value="1"/>
</dbReference>
<evidence type="ECO:0000256" key="5">
    <source>
        <dbReference type="ARBA" id="ARBA00055534"/>
    </source>
</evidence>
<name>A0A6J1WLM8_GALME</name>
<dbReference type="GO" id="GO:0005576">
    <property type="term" value="C:extracellular region"/>
    <property type="evidence" value="ECO:0007669"/>
    <property type="project" value="UniProtKB-SubCell"/>
</dbReference>
<dbReference type="SMART" id="SM00020">
    <property type="entry name" value="Tryp_SPc"/>
    <property type="match status" value="1"/>
</dbReference>
<dbReference type="GO" id="GO:0090729">
    <property type="term" value="F:toxin activity"/>
    <property type="evidence" value="ECO:0007669"/>
    <property type="project" value="UniProtKB-KW"/>
</dbReference>
<organism evidence="9 10">
    <name type="scientific">Galleria mellonella</name>
    <name type="common">Greater wax moth</name>
    <dbReference type="NCBI Taxonomy" id="7137"/>
    <lineage>
        <taxon>Eukaryota</taxon>
        <taxon>Metazoa</taxon>
        <taxon>Ecdysozoa</taxon>
        <taxon>Arthropoda</taxon>
        <taxon>Hexapoda</taxon>
        <taxon>Insecta</taxon>
        <taxon>Pterygota</taxon>
        <taxon>Neoptera</taxon>
        <taxon>Endopterygota</taxon>
        <taxon>Lepidoptera</taxon>
        <taxon>Glossata</taxon>
        <taxon>Ditrysia</taxon>
        <taxon>Pyraloidea</taxon>
        <taxon>Pyralidae</taxon>
        <taxon>Galleriinae</taxon>
        <taxon>Galleria</taxon>
    </lineage>
</organism>